<organism evidence="5">
    <name type="scientific">Cryptosporidium hominis</name>
    <dbReference type="NCBI Taxonomy" id="237895"/>
    <lineage>
        <taxon>Eukaryota</taxon>
        <taxon>Sar</taxon>
        <taxon>Alveolata</taxon>
        <taxon>Apicomplexa</taxon>
        <taxon>Conoidasida</taxon>
        <taxon>Coccidia</taxon>
        <taxon>Eucoccidiorida</taxon>
        <taxon>Eimeriorina</taxon>
        <taxon>Cryptosporidiidae</taxon>
        <taxon>Cryptosporidium</taxon>
    </lineage>
</organism>
<keyword evidence="7" id="KW-1185">Reference proteome</keyword>
<reference evidence="5" key="2">
    <citation type="submission" date="2015-08" db="EMBL/GenBank/DDBJ databases">
        <authorList>
            <person name="Babu N.S."/>
            <person name="Beckwith C.J."/>
            <person name="Beseler K.G."/>
            <person name="Brison A."/>
            <person name="Carone J.V."/>
            <person name="Caskin T.P."/>
            <person name="Diamond M."/>
            <person name="Durham M.E."/>
            <person name="Foxe J.M."/>
            <person name="Go M."/>
            <person name="Henderson B.A."/>
            <person name="Jones I.B."/>
            <person name="McGettigan J.A."/>
            <person name="Micheletti S.J."/>
            <person name="Nasrallah M.E."/>
            <person name="Ortiz D."/>
            <person name="Piller C.R."/>
            <person name="Privatt S.R."/>
            <person name="Schneider S.L."/>
            <person name="Sharp S."/>
            <person name="Smith T.C."/>
            <person name="Stanton J.D."/>
            <person name="Ullery H.E."/>
            <person name="Wilson R.J."/>
            <person name="Serrano M.G."/>
            <person name="Buck G."/>
            <person name="Lee V."/>
            <person name="Wang Y."/>
            <person name="Carvalho R."/>
            <person name="Voegtly L."/>
            <person name="Shi R."/>
            <person name="Duckworth R."/>
            <person name="Johnson A."/>
            <person name="Loviza R."/>
            <person name="Walstead R."/>
            <person name="Shah Z."/>
            <person name="Kiflezghi M."/>
            <person name="Wade K."/>
            <person name="Ball S.L."/>
            <person name="Bradley K.W."/>
            <person name="Asai D.J."/>
            <person name="Bowman C.A."/>
            <person name="Russell D.A."/>
            <person name="Pope W.H."/>
            <person name="Jacobs-Sera D."/>
            <person name="Hendrix R.W."/>
            <person name="Hatfull G.F."/>
        </authorList>
    </citation>
    <scope>NUCLEOTIDE SEQUENCE [LARGE SCALE GENOMIC DNA]</scope>
</reference>
<comment type="subcellular location">
    <subcellularLocation>
        <location evidence="1">Nucleus</location>
    </subcellularLocation>
</comment>
<evidence type="ECO:0000256" key="2">
    <source>
        <dbReference type="ARBA" id="ARBA00023163"/>
    </source>
</evidence>
<dbReference type="VEuPathDB" id="CryptoDB:CHUDEA1_3100"/>
<gene>
    <name evidence="5" type="ORF">CHUDEA1_3100</name>
    <name evidence="6" type="ORF">GY17_00001322</name>
</gene>
<evidence type="ECO:0000256" key="1">
    <source>
        <dbReference type="ARBA" id="ARBA00004123"/>
    </source>
</evidence>
<dbReference type="Proteomes" id="UP000199752">
    <property type="component" value="Chromosome 1"/>
</dbReference>
<dbReference type="GO" id="GO:0005634">
    <property type="term" value="C:nucleus"/>
    <property type="evidence" value="ECO:0007669"/>
    <property type="project" value="UniProtKB-SubCell"/>
</dbReference>
<dbReference type="VEuPathDB" id="CryptoDB:Chro.10348"/>
<sequence length="610" mass="69672">MNKNNNVCLGRRGRPKKNQPKPSLIDCIEALSEIDNFSFFPIYKKELSNKNFSEIKQIFKLKNNFNSWYTLNKSSSIMDFQSDFLNGDTLNSTSTSDNSIKVSFNNDLEEMILNVNSGIKTKSDFMPFLFFTNGHVWKMAFSPPSYSINKIFLAIGIHSHESPISQINKRYNDKGIIQIWSIPFQNPENEADNSLLPQQVFEIYHNGQFCRFLEWIPQSEKPEKGSAGLLFCVLGDGFAYLLSIPLLNNMILNRFNIDDLVVWKYSNPYYTICSASIRIPDVEAEYLRIVGTTVEGILLVWTFEAESNSKQNLVLLNPSEQIILVSQNIPLLSASWCPIYSSSLIAVCDYNGKISIVDIRRSSNNLIKEFELPNRPITCIIWSRFVNNIYLSHGIGAIVLSVETGDYTQFTIEAYNKKKKYSKYEEEQISPILGSRSWTCSSFLHHAIFGFNDGSTIIGPCFEFESKSFQETILIKALVTNLNENDPIHINELADDNNVEMNNELSSIECNDPHDVNNNLDNELEAANNLKLFNSMKELITNNYNQRVNRMKQGSINIIWNHENNNLNAVDFLEVQCITSVDLFNYPKLIDQPYVAIAYFGGLVAIHKFK</sequence>
<dbReference type="GO" id="GO:0006383">
    <property type="term" value="P:transcription by RNA polymerase III"/>
    <property type="evidence" value="ECO:0007669"/>
    <property type="project" value="TreeGrafter"/>
</dbReference>
<dbReference type="InterPro" id="IPR052416">
    <property type="entry name" value="GTF3C_component"/>
</dbReference>
<dbReference type="PANTHER" id="PTHR15052">
    <property type="entry name" value="RNA POLYMERASE III TRANSCRIPTION INITIATION FACTOR COMPLEX SUBUNIT"/>
    <property type="match status" value="1"/>
</dbReference>
<protein>
    <submittedName>
        <fullName evidence="6">WD40-repeat containing protein</fullName>
    </submittedName>
</protein>
<evidence type="ECO:0000313" key="6">
    <source>
        <dbReference type="EMBL" id="PPS97167.1"/>
    </source>
</evidence>
<dbReference type="EMBL" id="LN877947">
    <property type="protein sequence ID" value="CUV04263.1"/>
    <property type="molecule type" value="Genomic_DNA"/>
</dbReference>
<evidence type="ECO:0000256" key="4">
    <source>
        <dbReference type="SAM" id="MobiDB-lite"/>
    </source>
</evidence>
<reference evidence="6 7" key="3">
    <citation type="submission" date="2017-10" db="EMBL/GenBank/DDBJ databases">
        <title>Consistent, comparative and evidence-based genome annotation and re-annotation for the closely-related species, Cryptosporidium parvum, C. hominis and C. tyzzeri.</title>
        <authorList>
            <person name="Baptista R.P."/>
            <person name="Li Y."/>
            <person name="Sateriale A."/>
            <person name="Striepen B."/>
            <person name="Kissinger J.C."/>
        </authorList>
    </citation>
    <scope>NUCLEOTIDE SEQUENCE [LARGE SCALE GENOMIC DNA]</scope>
    <source>
        <strain evidence="6">30976</strain>
    </source>
</reference>
<dbReference type="InterPro" id="IPR015943">
    <property type="entry name" value="WD40/YVTN_repeat-like_dom_sf"/>
</dbReference>
<dbReference type="GO" id="GO:0000127">
    <property type="term" value="C:transcription factor TFIIIC complex"/>
    <property type="evidence" value="ECO:0007669"/>
    <property type="project" value="TreeGrafter"/>
</dbReference>
<dbReference type="VEuPathDB" id="CryptoDB:ChTU502y2012_412g0215"/>
<dbReference type="PANTHER" id="PTHR15052:SF2">
    <property type="entry name" value="GENERAL TRANSCRIPTION FACTOR 3C POLYPEPTIDE 2"/>
    <property type="match status" value="1"/>
</dbReference>
<dbReference type="Proteomes" id="UP001429100">
    <property type="component" value="Unassembled WGS sequence"/>
</dbReference>
<dbReference type="Gene3D" id="2.130.10.10">
    <property type="entry name" value="YVTN repeat-like/Quinoprotein amine dehydrogenase"/>
    <property type="match status" value="1"/>
</dbReference>
<evidence type="ECO:0000256" key="3">
    <source>
        <dbReference type="ARBA" id="ARBA00023242"/>
    </source>
</evidence>
<evidence type="ECO:0000313" key="7">
    <source>
        <dbReference type="Proteomes" id="UP001429100"/>
    </source>
</evidence>
<dbReference type="SUPFAM" id="SSF50978">
    <property type="entry name" value="WD40 repeat-like"/>
    <property type="match status" value="1"/>
</dbReference>
<feature type="region of interest" description="Disordered" evidence="4">
    <location>
        <begin position="1"/>
        <end position="21"/>
    </location>
</feature>
<dbReference type="EMBL" id="JTAI01000044">
    <property type="protein sequence ID" value="PPS97167.1"/>
    <property type="molecule type" value="Genomic_DNA"/>
</dbReference>
<evidence type="ECO:0000313" key="5">
    <source>
        <dbReference type="EMBL" id="CUV04263.1"/>
    </source>
</evidence>
<name>A0A0S4TAH5_CRYHO</name>
<dbReference type="OrthoDB" id="4703at2759"/>
<keyword evidence="2" id="KW-0804">Transcription</keyword>
<keyword evidence="3" id="KW-0539">Nucleus</keyword>
<dbReference type="VEuPathDB" id="CryptoDB:GY17_00001322"/>
<reference evidence="6 7" key="1">
    <citation type="submission" date="2014-11" db="EMBL/GenBank/DDBJ databases">
        <title>Comparative genomic analysis of Cryptosporidium hominis reveals occurrence of genetic recombination in virulent subtypes.</title>
        <authorList>
            <person name="Guo Y."/>
            <person name="Tang K."/>
            <person name="Frace M."/>
            <person name="Li N."/>
            <person name="Roellig D.M."/>
            <person name="Sammons S."/>
            <person name="Knipe K."/>
            <person name="Rowe L."/>
            <person name="Feng Y."/>
            <person name="Xiao L."/>
        </authorList>
    </citation>
    <scope>NUCLEOTIDE SEQUENCE [LARGE SCALE GENOMIC DNA]</scope>
    <source>
        <strain evidence="6">30976</strain>
    </source>
</reference>
<proteinExistence type="predicted"/>
<accession>A0A0S4TAH5</accession>
<dbReference type="AlphaFoldDB" id="A0A0S4TAH5"/>
<dbReference type="InterPro" id="IPR036322">
    <property type="entry name" value="WD40_repeat_dom_sf"/>
</dbReference>